<feature type="domain" description="Rhodopsin" evidence="8">
    <location>
        <begin position="45"/>
        <end position="288"/>
    </location>
</feature>
<comment type="subcellular location">
    <subcellularLocation>
        <location evidence="1">Membrane</location>
        <topology evidence="1">Multi-pass membrane protein</topology>
    </subcellularLocation>
</comment>
<evidence type="ECO:0000256" key="6">
    <source>
        <dbReference type="SAM" id="MobiDB-lite"/>
    </source>
</evidence>
<dbReference type="Proteomes" id="UP001271007">
    <property type="component" value="Unassembled WGS sequence"/>
</dbReference>
<dbReference type="PANTHER" id="PTHR33048:SF129">
    <property type="entry name" value="INTEGRAL MEMBRANE PROTEIN-RELATED"/>
    <property type="match status" value="1"/>
</dbReference>
<evidence type="ECO:0000256" key="3">
    <source>
        <dbReference type="ARBA" id="ARBA00022989"/>
    </source>
</evidence>
<feature type="transmembrane region" description="Helical" evidence="7">
    <location>
        <begin position="101"/>
        <end position="126"/>
    </location>
</feature>
<organism evidence="9 10">
    <name type="scientific">Extremus antarcticus</name>
    <dbReference type="NCBI Taxonomy" id="702011"/>
    <lineage>
        <taxon>Eukaryota</taxon>
        <taxon>Fungi</taxon>
        <taxon>Dikarya</taxon>
        <taxon>Ascomycota</taxon>
        <taxon>Pezizomycotina</taxon>
        <taxon>Dothideomycetes</taxon>
        <taxon>Dothideomycetidae</taxon>
        <taxon>Mycosphaerellales</taxon>
        <taxon>Extremaceae</taxon>
        <taxon>Extremus</taxon>
    </lineage>
</organism>
<keyword evidence="4 7" id="KW-0472">Membrane</keyword>
<dbReference type="GO" id="GO:0016020">
    <property type="term" value="C:membrane"/>
    <property type="evidence" value="ECO:0007669"/>
    <property type="project" value="UniProtKB-SubCell"/>
</dbReference>
<dbReference type="InterPro" id="IPR052337">
    <property type="entry name" value="SAT4-like"/>
</dbReference>
<dbReference type="EMBL" id="JAWDJX010000047">
    <property type="protein sequence ID" value="KAK3048623.1"/>
    <property type="molecule type" value="Genomic_DNA"/>
</dbReference>
<keyword evidence="3 7" id="KW-1133">Transmembrane helix</keyword>
<feature type="transmembrane region" description="Helical" evidence="7">
    <location>
        <begin position="138"/>
        <end position="169"/>
    </location>
</feature>
<feature type="region of interest" description="Disordered" evidence="6">
    <location>
        <begin position="344"/>
        <end position="388"/>
    </location>
</feature>
<keyword evidence="2 7" id="KW-0812">Transmembrane</keyword>
<keyword evidence="10" id="KW-1185">Reference proteome</keyword>
<dbReference type="SUPFAM" id="SSF53920">
    <property type="entry name" value="Fe-only hydrogenase"/>
    <property type="match status" value="1"/>
</dbReference>
<evidence type="ECO:0000313" key="10">
    <source>
        <dbReference type="Proteomes" id="UP001271007"/>
    </source>
</evidence>
<dbReference type="InterPro" id="IPR049326">
    <property type="entry name" value="Rhodopsin_dom_fungi"/>
</dbReference>
<comment type="caution">
    <text evidence="9">The sequence shown here is derived from an EMBL/GenBank/DDBJ whole genome shotgun (WGS) entry which is preliminary data.</text>
</comment>
<feature type="transmembrane region" description="Helical" evidence="7">
    <location>
        <begin position="26"/>
        <end position="48"/>
    </location>
</feature>
<name>A0AAJ0G8Q6_9PEZI</name>
<dbReference type="PANTHER" id="PTHR33048">
    <property type="entry name" value="PTH11-LIKE INTEGRAL MEMBRANE PROTEIN (AFU_ORTHOLOGUE AFUA_5G11245)"/>
    <property type="match status" value="1"/>
</dbReference>
<evidence type="ECO:0000256" key="1">
    <source>
        <dbReference type="ARBA" id="ARBA00004141"/>
    </source>
</evidence>
<comment type="similarity">
    <text evidence="5">Belongs to the SAT4 family.</text>
</comment>
<sequence length="388" mass="43550">MQLPPISEVLQWPTPNYAHPETHGSALLVVNIIFIILVLVAVVGRFYARIIYKKCFGIDDVACVLALIFTLATAVVVVLANERYGWNRHLYDIPFDWIERANIIAFIAKLTFVLAATFIRLSLILFYYRLVRDSGITWFNWVLHFSVLWTLAVGITFVCFTIWLCSPVAAYWTFPPIEGGTCIDEGKTMLGAGVVNTVSDLWTTILPIPLIMQLKMPLKQRLGVCVLLCLGIVVTIAGALRTYFTWKGLMDSWDVTWHANALWIAAAVELDVGLICSCAPAWKSLLARQIQEITSKLSSLRSPMNSATESSSPPPRSRFNPLRSIPWFQLGRLDFEQTRRTRLDPSEEYALQDVEKTSKVTEIPMENDHEEGQGYAAAGKPYAADTMA</sequence>
<feature type="transmembrane region" description="Helical" evidence="7">
    <location>
        <begin position="189"/>
        <end position="210"/>
    </location>
</feature>
<feature type="transmembrane region" description="Helical" evidence="7">
    <location>
        <begin position="261"/>
        <end position="282"/>
    </location>
</feature>
<accession>A0AAJ0G8Q6</accession>
<protein>
    <recommendedName>
        <fullName evidence="8">Rhodopsin domain-containing protein</fullName>
    </recommendedName>
</protein>
<evidence type="ECO:0000256" key="2">
    <source>
        <dbReference type="ARBA" id="ARBA00022692"/>
    </source>
</evidence>
<gene>
    <name evidence="9" type="ORF">LTR09_010118</name>
</gene>
<feature type="transmembrane region" description="Helical" evidence="7">
    <location>
        <begin position="60"/>
        <end position="81"/>
    </location>
</feature>
<evidence type="ECO:0000256" key="4">
    <source>
        <dbReference type="ARBA" id="ARBA00023136"/>
    </source>
</evidence>
<proteinExistence type="inferred from homology"/>
<dbReference type="Pfam" id="PF20684">
    <property type="entry name" value="Fung_rhodopsin"/>
    <property type="match status" value="1"/>
</dbReference>
<evidence type="ECO:0000313" key="9">
    <source>
        <dbReference type="EMBL" id="KAK3048623.1"/>
    </source>
</evidence>
<dbReference type="AlphaFoldDB" id="A0AAJ0G8Q6"/>
<feature type="transmembrane region" description="Helical" evidence="7">
    <location>
        <begin position="222"/>
        <end position="241"/>
    </location>
</feature>
<feature type="region of interest" description="Disordered" evidence="6">
    <location>
        <begin position="301"/>
        <end position="322"/>
    </location>
</feature>
<evidence type="ECO:0000256" key="7">
    <source>
        <dbReference type="SAM" id="Phobius"/>
    </source>
</evidence>
<evidence type="ECO:0000256" key="5">
    <source>
        <dbReference type="ARBA" id="ARBA00038359"/>
    </source>
</evidence>
<reference evidence="9" key="1">
    <citation type="submission" date="2023-04" db="EMBL/GenBank/DDBJ databases">
        <title>Black Yeasts Isolated from many extreme environments.</title>
        <authorList>
            <person name="Coleine C."/>
            <person name="Stajich J.E."/>
            <person name="Selbmann L."/>
        </authorList>
    </citation>
    <scope>NUCLEOTIDE SEQUENCE</scope>
    <source>
        <strain evidence="9">CCFEE 5312</strain>
    </source>
</reference>
<evidence type="ECO:0000259" key="8">
    <source>
        <dbReference type="Pfam" id="PF20684"/>
    </source>
</evidence>
<dbReference type="InterPro" id="IPR009016">
    <property type="entry name" value="Fe_hydrogenase"/>
</dbReference>